<evidence type="ECO:0000256" key="2">
    <source>
        <dbReference type="ARBA" id="ARBA00022679"/>
    </source>
</evidence>
<proteinExistence type="inferred from homology"/>
<dbReference type="InterPro" id="IPR052028">
    <property type="entry name" value="HipA_Ser/Thr_kinase"/>
</dbReference>
<name>A0A1M5HJ57_9BRAD</name>
<dbReference type="GO" id="GO:0004674">
    <property type="term" value="F:protein serine/threonine kinase activity"/>
    <property type="evidence" value="ECO:0007669"/>
    <property type="project" value="TreeGrafter"/>
</dbReference>
<accession>A0A1M5HJ57</accession>
<evidence type="ECO:0000256" key="1">
    <source>
        <dbReference type="ARBA" id="ARBA00010164"/>
    </source>
</evidence>
<sequence>MSLYLVGENIDKARAHYRAETDQLTQLVRGIYVDPDDDADATVLRYAVRIAKYLYPRAYLSGASAVLLGPTRDGRLFLSARRIQRTRIRALEIIQNQAPPHPSIASAIVADGISEFRVDVSSIRQRFLEAFRLRSEHAASIDDAMRDVIAARLIEEYGTAEEAAKAIWALARENDWLREGEGAERYLLRRSIVTARNEAALDLIVAWHREPLGHLRHDGFEWRWTPLEKKMPPLIRQTTPGKLPPFIVSLLPEGWLESVLKDRDERAALRSGKRYMSNITIVDNEAELKTLPEDVLITRLSRYSKDGIFTGTYGGPGRGSLNESFERNLARMFENKETPRLSGIQIKAPLYLDQHGKLLPATDKPFTHILKPAGTSGYEALPIVEWLALALGRACGFEVPEVALINMPDNLPPALIVERFDIRSGGNDTRMLALEDFCSVLGVPTEAKYDGTIDRMARQARPLSTEPDEDVATIIRRSLFAWLIADGDMHLKNIALLKIAEPGEDKFKSVRMAPMYDAVTTRVFPNLAHDRMALKLNGKDDKLRRVDFKTVATRTGLKAGTADEAIDALVADMRKAVDAVKLPVLTHYGPDGRAVADQALDIARKRVESFS</sequence>
<evidence type="ECO:0000313" key="6">
    <source>
        <dbReference type="Proteomes" id="UP000190675"/>
    </source>
</evidence>
<dbReference type="PANTHER" id="PTHR37419:SF1">
    <property type="entry name" value="SERINE_THREONINE-PROTEIN KINASE TOXIN HIPA"/>
    <property type="match status" value="1"/>
</dbReference>
<comment type="similarity">
    <text evidence="1">Belongs to the HipA Ser/Thr kinase family.</text>
</comment>
<keyword evidence="3 5" id="KW-0418">Kinase</keyword>
<dbReference type="Pfam" id="PF07804">
    <property type="entry name" value="HipA_C"/>
    <property type="match status" value="1"/>
</dbReference>
<dbReference type="GO" id="GO:0005829">
    <property type="term" value="C:cytosol"/>
    <property type="evidence" value="ECO:0007669"/>
    <property type="project" value="TreeGrafter"/>
</dbReference>
<dbReference type="Proteomes" id="UP000190675">
    <property type="component" value="Chromosome I"/>
</dbReference>
<dbReference type="PANTHER" id="PTHR37419">
    <property type="entry name" value="SERINE/THREONINE-PROTEIN KINASE TOXIN HIPA"/>
    <property type="match status" value="1"/>
</dbReference>
<evidence type="ECO:0000259" key="4">
    <source>
        <dbReference type="Pfam" id="PF07804"/>
    </source>
</evidence>
<reference evidence="5 6" key="1">
    <citation type="submission" date="2016-11" db="EMBL/GenBank/DDBJ databases">
        <authorList>
            <person name="Jaros S."/>
            <person name="Januszkiewicz K."/>
            <person name="Wedrychowicz H."/>
        </authorList>
    </citation>
    <scope>NUCLEOTIDE SEQUENCE [LARGE SCALE GENOMIC DNA]</scope>
    <source>
        <strain evidence="5 6">GAS242</strain>
    </source>
</reference>
<dbReference type="EMBL" id="LT670818">
    <property type="protein sequence ID" value="SHG15938.1"/>
    <property type="molecule type" value="Genomic_DNA"/>
</dbReference>
<dbReference type="OrthoDB" id="9805913at2"/>
<dbReference type="RefSeq" id="WP_079572923.1">
    <property type="nucleotide sequence ID" value="NZ_LT670818.1"/>
</dbReference>
<gene>
    <name evidence="5" type="ORF">SAMN05444169_0854</name>
</gene>
<organism evidence="5 6">
    <name type="scientific">Bradyrhizobium erythrophlei</name>
    <dbReference type="NCBI Taxonomy" id="1437360"/>
    <lineage>
        <taxon>Bacteria</taxon>
        <taxon>Pseudomonadati</taxon>
        <taxon>Pseudomonadota</taxon>
        <taxon>Alphaproteobacteria</taxon>
        <taxon>Hyphomicrobiales</taxon>
        <taxon>Nitrobacteraceae</taxon>
        <taxon>Bradyrhizobium</taxon>
    </lineage>
</organism>
<evidence type="ECO:0000256" key="3">
    <source>
        <dbReference type="ARBA" id="ARBA00022777"/>
    </source>
</evidence>
<keyword evidence="2" id="KW-0808">Transferase</keyword>
<feature type="domain" description="HipA-like C-terminal" evidence="4">
    <location>
        <begin position="341"/>
        <end position="576"/>
    </location>
</feature>
<dbReference type="AlphaFoldDB" id="A0A1M5HJ57"/>
<protein>
    <submittedName>
        <fullName evidence="5">Serine/threonine-protein kinase HipA</fullName>
    </submittedName>
</protein>
<dbReference type="InterPro" id="IPR012893">
    <property type="entry name" value="HipA-like_C"/>
</dbReference>
<evidence type="ECO:0000313" key="5">
    <source>
        <dbReference type="EMBL" id="SHG15938.1"/>
    </source>
</evidence>